<keyword evidence="2" id="KW-0812">Transmembrane</keyword>
<keyword evidence="2" id="KW-1133">Transmembrane helix</keyword>
<gene>
    <name evidence="3" type="ORF">FM125_03390</name>
</gene>
<dbReference type="EMBL" id="FUKP01000020">
    <property type="protein sequence ID" value="SJN21022.1"/>
    <property type="molecule type" value="Genomic_DNA"/>
</dbReference>
<evidence type="ECO:0000313" key="4">
    <source>
        <dbReference type="Proteomes" id="UP000196230"/>
    </source>
</evidence>
<feature type="transmembrane region" description="Helical" evidence="2">
    <location>
        <begin position="36"/>
        <end position="60"/>
    </location>
</feature>
<evidence type="ECO:0000256" key="2">
    <source>
        <dbReference type="SAM" id="Phobius"/>
    </source>
</evidence>
<reference evidence="3 4" key="1">
    <citation type="submission" date="2017-02" db="EMBL/GenBank/DDBJ databases">
        <authorList>
            <person name="Peterson S.W."/>
        </authorList>
    </citation>
    <scope>NUCLEOTIDE SEQUENCE [LARGE SCALE GENOMIC DNA]</scope>
    <source>
        <strain evidence="3 4">2B3F</strain>
    </source>
</reference>
<keyword evidence="2" id="KW-0472">Membrane</keyword>
<dbReference type="AlphaFoldDB" id="A0A1R4IMG2"/>
<protein>
    <recommendedName>
        <fullName evidence="5">Tetratricopeptide repeat protein</fullName>
    </recommendedName>
</protein>
<dbReference type="Gene3D" id="1.25.40.10">
    <property type="entry name" value="Tetratricopeptide repeat domain"/>
    <property type="match status" value="1"/>
</dbReference>
<dbReference type="InterPro" id="IPR011990">
    <property type="entry name" value="TPR-like_helical_dom_sf"/>
</dbReference>
<dbReference type="SUPFAM" id="SSF48452">
    <property type="entry name" value="TPR-like"/>
    <property type="match status" value="1"/>
</dbReference>
<evidence type="ECO:0000313" key="3">
    <source>
        <dbReference type="EMBL" id="SJN21022.1"/>
    </source>
</evidence>
<sequence length="183" mass="19703">MTDPHTPHEPADAPDRRDATATGGEPRPQRPLLTKVGVAAVTLLLLFFAGVAVYSAIGFVMAPQPVAKLIGVAVLGIVAVGLWALWREIRFGLLSERMAAILAAEGNLPVDDLPRSPGGRIDRASADAEFETYRIEAEAAPQSWRAWYRLGLAYDASGDRRRARGAIQTAGRLFTEDARAARS</sequence>
<evidence type="ECO:0008006" key="5">
    <source>
        <dbReference type="Google" id="ProtNLM"/>
    </source>
</evidence>
<dbReference type="Proteomes" id="UP000196230">
    <property type="component" value="Unassembled WGS sequence"/>
</dbReference>
<proteinExistence type="predicted"/>
<feature type="transmembrane region" description="Helical" evidence="2">
    <location>
        <begin position="66"/>
        <end position="86"/>
    </location>
</feature>
<name>A0A1R4IMG2_9MICC</name>
<feature type="region of interest" description="Disordered" evidence="1">
    <location>
        <begin position="1"/>
        <end position="29"/>
    </location>
</feature>
<accession>A0A1R4IMG2</accession>
<dbReference type="RefSeq" id="WP_425435779.1">
    <property type="nucleotide sequence ID" value="NZ_FUKP01000020.1"/>
</dbReference>
<feature type="compositionally biased region" description="Basic and acidic residues" evidence="1">
    <location>
        <begin position="1"/>
        <end position="19"/>
    </location>
</feature>
<organism evidence="3 4">
    <name type="scientific">Micrococcus lylae</name>
    <dbReference type="NCBI Taxonomy" id="1273"/>
    <lineage>
        <taxon>Bacteria</taxon>
        <taxon>Bacillati</taxon>
        <taxon>Actinomycetota</taxon>
        <taxon>Actinomycetes</taxon>
        <taxon>Micrococcales</taxon>
        <taxon>Micrococcaceae</taxon>
        <taxon>Micrococcus</taxon>
    </lineage>
</organism>
<evidence type="ECO:0000256" key="1">
    <source>
        <dbReference type="SAM" id="MobiDB-lite"/>
    </source>
</evidence>